<dbReference type="AlphaFoldDB" id="A0AAF3FK44"/>
<dbReference type="WBParaSite" id="MBELARI_LOCUS7481.2">
    <property type="protein sequence ID" value="MBELARI_LOCUS7481.2"/>
    <property type="gene ID" value="MBELARI_LOCUS7481"/>
</dbReference>
<keyword evidence="2" id="KW-1185">Reference proteome</keyword>
<proteinExistence type="predicted"/>
<accession>A0AAF3FK44</accession>
<name>A0AAF3FK44_9BILA</name>
<keyword evidence="1" id="KW-0732">Signal</keyword>
<organism evidence="2 3">
    <name type="scientific">Mesorhabditis belari</name>
    <dbReference type="NCBI Taxonomy" id="2138241"/>
    <lineage>
        <taxon>Eukaryota</taxon>
        <taxon>Metazoa</taxon>
        <taxon>Ecdysozoa</taxon>
        <taxon>Nematoda</taxon>
        <taxon>Chromadorea</taxon>
        <taxon>Rhabditida</taxon>
        <taxon>Rhabditina</taxon>
        <taxon>Rhabditomorpha</taxon>
        <taxon>Rhabditoidea</taxon>
        <taxon>Rhabditidae</taxon>
        <taxon>Mesorhabditinae</taxon>
        <taxon>Mesorhabditis</taxon>
    </lineage>
</organism>
<evidence type="ECO:0000256" key="1">
    <source>
        <dbReference type="SAM" id="SignalP"/>
    </source>
</evidence>
<sequence length="786" mass="89896">MTYKYLSICLLLIFFFCEKFCGAEKTIFELNPKNPSFAIHGATLARSKKITIIGCDECDFLMDFTQRDCQNEPDDVQISYKSKIARNFTDYCLDSWPFLIDGIEPTMLCGNPMPYTSDLIKQLYPCSMRLEQKRAVIVEAKEGHTEFVDVQYALSFRVSKWINESQKAFVVPASFSTYIPEMVLIPKDYVGIVVTNGDLSRLDGPFVMMYPSAGSRLVAQCNNLKEDITCIDSARYSMFFGSAPGLAQNVDNHLMDIGVNRNAFSRALSNLDSFESILLLLPCKELLNIGYADQLDNSTVTTSLNFPWELDDPTQFPDAQWFLSRFSAVIESSMRMLIIRVDKLHGGTLQLLGSRGAEKTCNVGDYTQNVSFTEPTNEEIRWKLDCLWIIWRPKQPMNDSFGFVLRTKRDPDIFPDDVVCAKSFYLTKDQPHFILHAINVQYARTDSSDNENGTSLCVRHQWCKMDEDCRFLVDLPITCSHDEAKKLSKTSPIQINGQYPDLENCTVRYSSRSDDKVFITCQTIIQASFVAFRVRNIQNIRGSAVSVRAIKWIDDPLDSFVIASDFVTSKGSPNTTHLSMKVPPFDRPFWISFAFPWNSHQSVKRLEKLRLDHNNSRCEYRLVSGPPLYNECHKERELMLFSDLDPFIPQFVETLLVSVLIPSGCAPSLSLVQTLDFLSFNRSIDLCAGQIMMESLGYQNPFEFPIEKTFNSIEYRITCKSYRVNVEIEVISIGNGQLKIDFLDSNDDYEKNDNRIESLGENERFNITKSNFTGIVLLFRYWGQFT</sequence>
<dbReference type="Proteomes" id="UP000887575">
    <property type="component" value="Unassembled WGS sequence"/>
</dbReference>
<protein>
    <submittedName>
        <fullName evidence="3">Uncharacterized protein</fullName>
    </submittedName>
</protein>
<feature type="signal peptide" evidence="1">
    <location>
        <begin position="1"/>
        <end position="23"/>
    </location>
</feature>
<evidence type="ECO:0000313" key="2">
    <source>
        <dbReference type="Proteomes" id="UP000887575"/>
    </source>
</evidence>
<feature type="chain" id="PRO_5042263949" evidence="1">
    <location>
        <begin position="24"/>
        <end position="786"/>
    </location>
</feature>
<evidence type="ECO:0000313" key="3">
    <source>
        <dbReference type="WBParaSite" id="MBELARI_LOCUS7481.2"/>
    </source>
</evidence>
<reference evidence="3" key="1">
    <citation type="submission" date="2024-02" db="UniProtKB">
        <authorList>
            <consortium name="WormBaseParasite"/>
        </authorList>
    </citation>
    <scope>IDENTIFICATION</scope>
</reference>